<organism evidence="1 2">
    <name type="scientific">Lyophyllum shimeji</name>
    <name type="common">Hon-shimeji</name>
    <name type="synonym">Tricholoma shimeji</name>
    <dbReference type="NCBI Taxonomy" id="47721"/>
    <lineage>
        <taxon>Eukaryota</taxon>
        <taxon>Fungi</taxon>
        <taxon>Dikarya</taxon>
        <taxon>Basidiomycota</taxon>
        <taxon>Agaricomycotina</taxon>
        <taxon>Agaricomycetes</taxon>
        <taxon>Agaricomycetidae</taxon>
        <taxon>Agaricales</taxon>
        <taxon>Tricholomatineae</taxon>
        <taxon>Lyophyllaceae</taxon>
        <taxon>Lyophyllum</taxon>
    </lineage>
</organism>
<dbReference type="AlphaFoldDB" id="A0A9P3PTI0"/>
<evidence type="ECO:0000313" key="1">
    <source>
        <dbReference type="EMBL" id="GLB40981.1"/>
    </source>
</evidence>
<evidence type="ECO:0000313" key="2">
    <source>
        <dbReference type="Proteomes" id="UP001063166"/>
    </source>
</evidence>
<name>A0A9P3PTI0_LYOSH</name>
<reference evidence="1" key="1">
    <citation type="submission" date="2022-07" db="EMBL/GenBank/DDBJ databases">
        <title>The genome of Lyophyllum shimeji provides insight into the initial evolution of ectomycorrhizal fungal genome.</title>
        <authorList>
            <person name="Kobayashi Y."/>
            <person name="Shibata T."/>
            <person name="Hirakawa H."/>
            <person name="Shigenobu S."/>
            <person name="Nishiyama T."/>
            <person name="Yamada A."/>
            <person name="Hasebe M."/>
            <person name="Kawaguchi M."/>
        </authorList>
    </citation>
    <scope>NUCLEOTIDE SEQUENCE</scope>
    <source>
        <strain evidence="1">AT787</strain>
    </source>
</reference>
<dbReference type="OrthoDB" id="2990733at2759"/>
<proteinExistence type="predicted"/>
<keyword evidence="2" id="KW-1185">Reference proteome</keyword>
<gene>
    <name evidence="1" type="ORF">LshimejAT787_0901960</name>
</gene>
<comment type="caution">
    <text evidence="1">The sequence shown here is derived from an EMBL/GenBank/DDBJ whole genome shotgun (WGS) entry which is preliminary data.</text>
</comment>
<accession>A0A9P3PTI0</accession>
<protein>
    <submittedName>
        <fullName evidence="1">Uncharacterized protein</fullName>
    </submittedName>
</protein>
<sequence length="187" mass="20378">MHMVNRNVPREPYDPNTHDPGPLVPYCQPNPLPAGHPVFYDRHFEPVHDWAFRICGRKFQESMFENRILALALSVAAFCGSAAAVNCAVCPSSIFYAGLTRTLTNTLKSTGTLQCNYDSPPISGFSPYCLYSNLDGALVLTNTGDEDSISPVFRTGYCSPLCFACEEPTACCVLRGGCDRGLVAEVV</sequence>
<dbReference type="Proteomes" id="UP001063166">
    <property type="component" value="Unassembled WGS sequence"/>
</dbReference>
<dbReference type="EMBL" id="BRPK01000009">
    <property type="protein sequence ID" value="GLB40981.1"/>
    <property type="molecule type" value="Genomic_DNA"/>
</dbReference>